<gene>
    <name evidence="7" type="ORF">sm9_1465</name>
</gene>
<evidence type="ECO:0000256" key="3">
    <source>
        <dbReference type="ARBA" id="ARBA00013110"/>
    </source>
</evidence>
<name>A0A0U3EKZ6_9EURY</name>
<dbReference type="PANTHER" id="PTHR12994">
    <property type="entry name" value="SECERNIN"/>
    <property type="match status" value="1"/>
</dbReference>
<proteinExistence type="inferred from homology"/>
<evidence type="ECO:0000256" key="5">
    <source>
        <dbReference type="ARBA" id="ARBA00022801"/>
    </source>
</evidence>
<evidence type="ECO:0000313" key="8">
    <source>
        <dbReference type="Proteomes" id="UP000067738"/>
    </source>
</evidence>
<dbReference type="OrthoDB" id="79654at2157"/>
<dbReference type="Gene3D" id="3.60.60.10">
    <property type="entry name" value="Penicillin V Acylase, Chain A"/>
    <property type="match status" value="1"/>
</dbReference>
<evidence type="ECO:0000256" key="2">
    <source>
        <dbReference type="ARBA" id="ARBA00007225"/>
    </source>
</evidence>
<accession>A0A0U3EKZ6</accession>
<dbReference type="KEGG" id="mmil:sm9_1465"/>
<keyword evidence="8" id="KW-1185">Reference proteome</keyword>
<comment type="similarity">
    <text evidence="2">Belongs to the peptidase C69 family.</text>
</comment>
<dbReference type="GO" id="GO:0006508">
    <property type="term" value="P:proteolysis"/>
    <property type="evidence" value="ECO:0007669"/>
    <property type="project" value="UniProtKB-KW"/>
</dbReference>
<dbReference type="InterPro" id="IPR047804">
    <property type="entry name" value="C69_dipept_A-like"/>
</dbReference>
<dbReference type="PROSITE" id="PS51257">
    <property type="entry name" value="PROKAR_LIPOPROTEIN"/>
    <property type="match status" value="1"/>
</dbReference>
<dbReference type="GO" id="GO:0016805">
    <property type="term" value="F:dipeptidase activity"/>
    <property type="evidence" value="ECO:0007669"/>
    <property type="project" value="UniProtKB-KW"/>
</dbReference>
<evidence type="ECO:0000256" key="1">
    <source>
        <dbReference type="ARBA" id="ARBA00001670"/>
    </source>
</evidence>
<dbReference type="EC" id="3.4.13.19" evidence="3"/>
<evidence type="ECO:0000256" key="4">
    <source>
        <dbReference type="ARBA" id="ARBA00022670"/>
    </source>
</evidence>
<evidence type="ECO:0000256" key="6">
    <source>
        <dbReference type="ARBA" id="ARBA00022997"/>
    </source>
</evidence>
<protein>
    <recommendedName>
        <fullName evidence="3">membrane dipeptidase</fullName>
        <ecNumber evidence="3">3.4.13.19</ecNumber>
    </recommendedName>
</protein>
<dbReference type="GeneID" id="26736409"/>
<keyword evidence="4" id="KW-0645">Protease</keyword>
<comment type="catalytic activity">
    <reaction evidence="1">
        <text>an L-aminoacyl-L-amino acid + H2O = 2 an L-alpha-amino acid</text>
        <dbReference type="Rhea" id="RHEA:48940"/>
        <dbReference type="ChEBI" id="CHEBI:15377"/>
        <dbReference type="ChEBI" id="CHEBI:59869"/>
        <dbReference type="ChEBI" id="CHEBI:77460"/>
        <dbReference type="EC" id="3.4.13.19"/>
    </reaction>
</comment>
<dbReference type="Pfam" id="PF03577">
    <property type="entry name" value="Peptidase_C69"/>
    <property type="match status" value="1"/>
</dbReference>
<evidence type="ECO:0000313" key="7">
    <source>
        <dbReference type="EMBL" id="ALT69245.1"/>
    </source>
</evidence>
<dbReference type="InterPro" id="IPR005322">
    <property type="entry name" value="Peptidase_C69"/>
</dbReference>
<organism evidence="7 8">
    <name type="scientific">Methanobrevibacter millerae</name>
    <dbReference type="NCBI Taxonomy" id="230361"/>
    <lineage>
        <taxon>Archaea</taxon>
        <taxon>Methanobacteriati</taxon>
        <taxon>Methanobacteriota</taxon>
        <taxon>Methanomada group</taxon>
        <taxon>Methanobacteria</taxon>
        <taxon>Methanobacteriales</taxon>
        <taxon>Methanobacteriaceae</taxon>
        <taxon>Methanobrevibacter</taxon>
    </lineage>
</organism>
<dbReference type="PANTHER" id="PTHR12994:SF17">
    <property type="entry name" value="LD30995P"/>
    <property type="match status" value="1"/>
</dbReference>
<dbReference type="EMBL" id="CP011266">
    <property type="protein sequence ID" value="ALT69245.1"/>
    <property type="molecule type" value="Genomic_DNA"/>
</dbReference>
<dbReference type="NCBIfam" id="NF033678">
    <property type="entry name" value="C69_fam_dipept"/>
    <property type="match status" value="1"/>
</dbReference>
<reference evidence="7 8" key="1">
    <citation type="submission" date="2015-04" db="EMBL/GenBank/DDBJ databases">
        <title>The complete genome sequence of the rumen methanogen Methanobrevibacter millerae SM9.</title>
        <authorList>
            <person name="Leahy S.C."/>
            <person name="Kelly W.J."/>
            <person name="Pacheco D.M."/>
            <person name="Li D."/>
            <person name="Altermann E."/>
            <person name="Attwood G.T."/>
        </authorList>
    </citation>
    <scope>NUCLEOTIDE SEQUENCE [LARGE SCALE GENOMIC DNA]</scope>
    <source>
        <strain evidence="7 8">SM9</strain>
    </source>
</reference>
<keyword evidence="6" id="KW-0224">Dipeptidase</keyword>
<dbReference type="RefSeq" id="WP_058739488.1">
    <property type="nucleotide sequence ID" value="NZ_CP011266.1"/>
</dbReference>
<dbReference type="Proteomes" id="UP000067738">
    <property type="component" value="Chromosome"/>
</dbReference>
<dbReference type="GO" id="GO:0070004">
    <property type="term" value="F:cysteine-type exopeptidase activity"/>
    <property type="evidence" value="ECO:0007669"/>
    <property type="project" value="InterPro"/>
</dbReference>
<sequence length="772" mass="85135">MIKFKYFSKKSIILILCLVILCSIQACTACTAVYVGPDASDDGSVIVARSNDYPAVWANHIEVTPAVENQPGRVMPVSEYGSVKTEIPANTYQYTSTPYMDSTVAATGYSHDAAAATNEKGVAMTMSVTAYPNSAALRADPLISGGICEDAAVDLVICQSGTAREGVNVLCGIIDRYGSSESNIAFIVDQNEAWYIEMYTGHQYAAVKLPRDKVAVFGNEFSLEYLSDYEDHIISKGLFSLAEQRGFAVHGKNNEINLFHTYSGNQKTTDYSHRRTWIGHHILAPSKFSAEYNHNTMYPLCFTPDKKVSLQDVSQLMRNRFEGTKYSPDETGNTDIRVIGTDTALSAHIIQVFSNLPAEMSCVSWVSSGPQVYGVFVPVSNDCIYVGGAYGANQPASQKNVFDINYPYYLFKDICSRCLGPSNYKTYGEPVKDFWYKSESNMFISMSRVLSAAAKMTDKNSRANYITSYCNDMMGKAFETGKEIRQIIQNGVPPRNLNLDASKFSVVPAVPGDHSTEIIIKTTDLVKVYRNGTQFYATIMDGEGKYVPRGAVVTFSVCGVLYNRVVGENGLVKININLNPRNYNIMTYYGGASAMNAIDVLPTLISRNLVKHYMNDSQFFIKLVDGQENPSAGKVISMNINGVFYDRTTNQDGIAKLNIRLIPGKYILTATDPNTGLMMSYIITVLPILTASDMKMTYLDGSQFKVKVVDGHGNPKDNVSVIFNINGVFYNRTTDASGVARLNINLMPGEYIITSEYETARVSNIITIMAKD</sequence>
<dbReference type="PATRIC" id="fig|230361.4.peg.1511"/>
<dbReference type="InterPro" id="IPR013783">
    <property type="entry name" value="Ig-like_fold"/>
</dbReference>
<keyword evidence="5" id="KW-0378">Hydrolase</keyword>
<dbReference type="AlphaFoldDB" id="A0A0U3EKZ6"/>
<dbReference type="Gene3D" id="2.60.40.10">
    <property type="entry name" value="Immunoglobulins"/>
    <property type="match status" value="1"/>
</dbReference>